<keyword evidence="3" id="KW-1185">Reference proteome</keyword>
<dbReference type="InterPro" id="IPR001223">
    <property type="entry name" value="Glyco_hydro18_cat"/>
</dbReference>
<dbReference type="SUPFAM" id="SSF51445">
    <property type="entry name" value="(Trans)glycosidases"/>
    <property type="match status" value="1"/>
</dbReference>
<dbReference type="InterPro" id="IPR017853">
    <property type="entry name" value="GH"/>
</dbReference>
<dbReference type="PANTHER" id="PTHR11177:SF383">
    <property type="entry name" value="GLYCOSYL HYDROLASE FAMILY PROTEIN WITH CHITINASE INSERTION DOMAIN-CONTAINING PROTEIN"/>
    <property type="match status" value="1"/>
</dbReference>
<protein>
    <submittedName>
        <fullName evidence="2">OLC1v1035733C1</fullName>
    </submittedName>
</protein>
<dbReference type="GO" id="GO:0006032">
    <property type="term" value="P:chitin catabolic process"/>
    <property type="evidence" value="ECO:0007669"/>
    <property type="project" value="TreeGrafter"/>
</dbReference>
<dbReference type="PROSITE" id="PS51910">
    <property type="entry name" value="GH18_2"/>
    <property type="match status" value="1"/>
</dbReference>
<dbReference type="GO" id="GO:0005975">
    <property type="term" value="P:carbohydrate metabolic process"/>
    <property type="evidence" value="ECO:0007669"/>
    <property type="project" value="InterPro"/>
</dbReference>
<reference evidence="2" key="1">
    <citation type="submission" date="2023-03" db="EMBL/GenBank/DDBJ databases">
        <authorList>
            <person name="Julca I."/>
        </authorList>
    </citation>
    <scope>NUCLEOTIDE SEQUENCE</scope>
</reference>
<dbReference type="PANTHER" id="PTHR11177">
    <property type="entry name" value="CHITINASE"/>
    <property type="match status" value="1"/>
</dbReference>
<proteinExistence type="predicted"/>
<evidence type="ECO:0000313" key="3">
    <source>
        <dbReference type="Proteomes" id="UP001161247"/>
    </source>
</evidence>
<gene>
    <name evidence="2" type="ORF">OLC1_LOCUS9087</name>
</gene>
<evidence type="ECO:0000259" key="1">
    <source>
        <dbReference type="PROSITE" id="PS51910"/>
    </source>
</evidence>
<dbReference type="Proteomes" id="UP001161247">
    <property type="component" value="Chromosome 3"/>
</dbReference>
<dbReference type="InterPro" id="IPR050314">
    <property type="entry name" value="Glycosyl_Hydrlase_18"/>
</dbReference>
<organism evidence="2 3">
    <name type="scientific">Oldenlandia corymbosa var. corymbosa</name>
    <dbReference type="NCBI Taxonomy" id="529605"/>
    <lineage>
        <taxon>Eukaryota</taxon>
        <taxon>Viridiplantae</taxon>
        <taxon>Streptophyta</taxon>
        <taxon>Embryophyta</taxon>
        <taxon>Tracheophyta</taxon>
        <taxon>Spermatophyta</taxon>
        <taxon>Magnoliopsida</taxon>
        <taxon>eudicotyledons</taxon>
        <taxon>Gunneridae</taxon>
        <taxon>Pentapetalae</taxon>
        <taxon>asterids</taxon>
        <taxon>lamiids</taxon>
        <taxon>Gentianales</taxon>
        <taxon>Rubiaceae</taxon>
        <taxon>Rubioideae</taxon>
        <taxon>Spermacoceae</taxon>
        <taxon>Hedyotis-Oldenlandia complex</taxon>
        <taxon>Oldenlandia</taxon>
    </lineage>
</organism>
<feature type="domain" description="GH18" evidence="1">
    <location>
        <begin position="16"/>
        <end position="246"/>
    </location>
</feature>
<dbReference type="GO" id="GO:0004568">
    <property type="term" value="F:chitinase activity"/>
    <property type="evidence" value="ECO:0007669"/>
    <property type="project" value="TreeGrafter"/>
</dbReference>
<dbReference type="SMART" id="SM00636">
    <property type="entry name" value="Glyco_18"/>
    <property type="match status" value="1"/>
</dbReference>
<accession>A0AAV1CUC7</accession>
<dbReference type="InterPro" id="IPR011583">
    <property type="entry name" value="Chitinase_II/V-like_cat"/>
</dbReference>
<dbReference type="GO" id="GO:0008061">
    <property type="term" value="F:chitin binding"/>
    <property type="evidence" value="ECO:0007669"/>
    <property type="project" value="InterPro"/>
</dbReference>
<name>A0AAV1CUC7_OLDCO</name>
<evidence type="ECO:0000313" key="2">
    <source>
        <dbReference type="EMBL" id="CAI9098990.1"/>
    </source>
</evidence>
<sequence length="246" mass="27518">MKKIKIYSKATHPMSGQTSYSFEIFLFKCGLCLTSIQDINSNLFTHLFCAFTDLDSTTYTVTISSANSAPFSQFTQTVQLKNPLVKTLLSISGGASDEAAFSAMVSQASRRISFIDSSITLTRTKGFHGLDIEWEYPGSNSDMTYLGTLLDEWQSAVVAKATRFGKPPLLFMAAVQGYSPRVDGTYNYPYAAISRSLDWINVITYDFYSPDWYTRFTNCHAVLYHPLWRGCQKHQNPELEECGGAS</sequence>
<dbReference type="EMBL" id="OX459120">
    <property type="protein sequence ID" value="CAI9098990.1"/>
    <property type="molecule type" value="Genomic_DNA"/>
</dbReference>
<dbReference type="Gene3D" id="3.20.20.80">
    <property type="entry name" value="Glycosidases"/>
    <property type="match status" value="1"/>
</dbReference>
<dbReference type="AlphaFoldDB" id="A0AAV1CUC7"/>
<dbReference type="Pfam" id="PF00704">
    <property type="entry name" value="Glyco_hydro_18"/>
    <property type="match status" value="1"/>
</dbReference>
<dbReference type="GO" id="GO:0005576">
    <property type="term" value="C:extracellular region"/>
    <property type="evidence" value="ECO:0007669"/>
    <property type="project" value="TreeGrafter"/>
</dbReference>